<feature type="region of interest" description="Disordered" evidence="1">
    <location>
        <begin position="1"/>
        <end position="91"/>
    </location>
</feature>
<reference evidence="2" key="1">
    <citation type="submission" date="2010-05" db="EMBL/GenBank/DDBJ databases">
        <title>The Genome Sequence of Magnaporthe poae strain ATCC 64411.</title>
        <authorList>
            <consortium name="The Broad Institute Genome Sequencing Platform"/>
            <consortium name="Broad Institute Genome Sequencing Center for Infectious Disease"/>
            <person name="Ma L.-J."/>
            <person name="Dead R."/>
            <person name="Young S."/>
            <person name="Zeng Q."/>
            <person name="Koehrsen M."/>
            <person name="Alvarado L."/>
            <person name="Berlin A."/>
            <person name="Chapman S.B."/>
            <person name="Chen Z."/>
            <person name="Freedman E."/>
            <person name="Gellesch M."/>
            <person name="Goldberg J."/>
            <person name="Griggs A."/>
            <person name="Gujja S."/>
            <person name="Heilman E.R."/>
            <person name="Heiman D."/>
            <person name="Hepburn T."/>
            <person name="Howarth C."/>
            <person name="Jen D."/>
            <person name="Larson L."/>
            <person name="Mehta T."/>
            <person name="Neiman D."/>
            <person name="Pearson M."/>
            <person name="Roberts A."/>
            <person name="Saif S."/>
            <person name="Shea T."/>
            <person name="Shenoy N."/>
            <person name="Sisk P."/>
            <person name="Stolte C."/>
            <person name="Sykes S."/>
            <person name="Walk T."/>
            <person name="White J."/>
            <person name="Yandava C."/>
            <person name="Haas B."/>
            <person name="Nusbaum C."/>
            <person name="Birren B."/>
        </authorList>
    </citation>
    <scope>NUCLEOTIDE SEQUENCE</scope>
    <source>
        <strain evidence="2">ATCC 64411</strain>
    </source>
</reference>
<dbReference type="EnsemblFungi" id="MAPG_12134T0">
    <property type="protein sequence ID" value="MAPG_12134T0"/>
    <property type="gene ID" value="MAPG_12134"/>
</dbReference>
<evidence type="ECO:0000256" key="1">
    <source>
        <dbReference type="SAM" id="MobiDB-lite"/>
    </source>
</evidence>
<feature type="compositionally biased region" description="Low complexity" evidence="1">
    <location>
        <begin position="209"/>
        <end position="219"/>
    </location>
</feature>
<organism evidence="3 4">
    <name type="scientific">Magnaporthiopsis poae (strain ATCC 64411 / 73-15)</name>
    <name type="common">Kentucky bluegrass fungus</name>
    <name type="synonym">Magnaporthe poae</name>
    <dbReference type="NCBI Taxonomy" id="644358"/>
    <lineage>
        <taxon>Eukaryota</taxon>
        <taxon>Fungi</taxon>
        <taxon>Dikarya</taxon>
        <taxon>Ascomycota</taxon>
        <taxon>Pezizomycotina</taxon>
        <taxon>Sordariomycetes</taxon>
        <taxon>Sordariomycetidae</taxon>
        <taxon>Magnaporthales</taxon>
        <taxon>Magnaporthaceae</taxon>
        <taxon>Magnaporthiopsis</taxon>
    </lineage>
</organism>
<reference evidence="2" key="3">
    <citation type="submission" date="2011-03" db="EMBL/GenBank/DDBJ databases">
        <title>Annotation of Magnaporthe poae ATCC 64411.</title>
        <authorList>
            <person name="Ma L.-J."/>
            <person name="Dead R."/>
            <person name="Young S.K."/>
            <person name="Zeng Q."/>
            <person name="Gargeya S."/>
            <person name="Fitzgerald M."/>
            <person name="Haas B."/>
            <person name="Abouelleil A."/>
            <person name="Alvarado L."/>
            <person name="Arachchi H.M."/>
            <person name="Berlin A."/>
            <person name="Brown A."/>
            <person name="Chapman S.B."/>
            <person name="Chen Z."/>
            <person name="Dunbar C."/>
            <person name="Freedman E."/>
            <person name="Gearin G."/>
            <person name="Gellesch M."/>
            <person name="Goldberg J."/>
            <person name="Griggs A."/>
            <person name="Gujja S."/>
            <person name="Heiman D."/>
            <person name="Howarth C."/>
            <person name="Larson L."/>
            <person name="Lui A."/>
            <person name="MacDonald P.J.P."/>
            <person name="Mehta T."/>
            <person name="Montmayeur A."/>
            <person name="Murphy C."/>
            <person name="Neiman D."/>
            <person name="Pearson M."/>
            <person name="Priest M."/>
            <person name="Roberts A."/>
            <person name="Saif S."/>
            <person name="Shea T."/>
            <person name="Shenoy N."/>
            <person name="Sisk P."/>
            <person name="Stolte C."/>
            <person name="Sykes S."/>
            <person name="Yandava C."/>
            <person name="Wortman J."/>
            <person name="Nusbaum C."/>
            <person name="Birren B."/>
        </authorList>
    </citation>
    <scope>NUCLEOTIDE SEQUENCE</scope>
    <source>
        <strain evidence="2">ATCC 64411</strain>
    </source>
</reference>
<dbReference type="Proteomes" id="UP000011715">
    <property type="component" value="Unassembled WGS sequence"/>
</dbReference>
<evidence type="ECO:0000313" key="3">
    <source>
        <dbReference type="EnsemblFungi" id="MAPG_12134T0"/>
    </source>
</evidence>
<keyword evidence="4" id="KW-1185">Reference proteome</keyword>
<dbReference type="EMBL" id="ADBL01003083">
    <property type="status" value="NOT_ANNOTATED_CDS"/>
    <property type="molecule type" value="Genomic_DNA"/>
</dbReference>
<feature type="compositionally biased region" description="Polar residues" evidence="1">
    <location>
        <begin position="291"/>
        <end position="300"/>
    </location>
</feature>
<feature type="compositionally biased region" description="Low complexity" evidence="1">
    <location>
        <begin position="303"/>
        <end position="312"/>
    </location>
</feature>
<sequence>MLLAKDKCGKYEAQAAGEDDVLPTKEPKSPSSWEDELTQALQVNLQQQPSPVPAPSPSPITNATSGAAAVGPSPAASHHTQAQGHTMHHHLIRRPLGKQVHAAEYRYGARARPFVTYSGHDGGLQSYNETHIAGGGGAVFVTPRFQQQPMVTGVTNPNLTERGRIEEVLEHQPDPSSGRRASNRQRQQQQQQQQQRQQTATANPHITLPAPVRQPAARAPTPPPPRRAASLQQPTVAESLQRSRSRVRSRDQAPAPAPVPAPSVRSAQTQTYSQAHAQTQTQPQAETASTRRQPSGSRQASVAPAPAAADPTEPTEPGPTAADPLARYGVPQPPAKVLTRSESVQPVRRTGDALPRSLSLSAAGRGDRNVAFQREDNRRDSFSTTGDSWAESI</sequence>
<protein>
    <submittedName>
        <fullName evidence="2 3">Uncharacterized protein</fullName>
    </submittedName>
</protein>
<name>A0A0C4EGW7_MAGP6</name>
<feature type="compositionally biased region" description="Low complexity" evidence="1">
    <location>
        <begin position="274"/>
        <end position="290"/>
    </location>
</feature>
<dbReference type="EMBL" id="GL877147">
    <property type="protein sequence ID" value="KLU93197.1"/>
    <property type="molecule type" value="Genomic_DNA"/>
</dbReference>
<feature type="compositionally biased region" description="Low complexity" evidence="1">
    <location>
        <begin position="63"/>
        <end position="77"/>
    </location>
</feature>
<feature type="compositionally biased region" description="Polar residues" evidence="1">
    <location>
        <begin position="230"/>
        <end position="240"/>
    </location>
</feature>
<dbReference type="AlphaFoldDB" id="A0A0C4EGW7"/>
<proteinExistence type="predicted"/>
<accession>A0A0C4EGW7</accession>
<feature type="region of interest" description="Disordered" evidence="1">
    <location>
        <begin position="169"/>
        <end position="393"/>
    </location>
</feature>
<feature type="compositionally biased region" description="Basic and acidic residues" evidence="1">
    <location>
        <begin position="365"/>
        <end position="381"/>
    </location>
</feature>
<reference evidence="3" key="5">
    <citation type="submission" date="2015-06" db="UniProtKB">
        <authorList>
            <consortium name="EnsemblFungi"/>
        </authorList>
    </citation>
    <scope>IDENTIFICATION</scope>
    <source>
        <strain evidence="3">ATCC 64411</strain>
    </source>
</reference>
<evidence type="ECO:0000313" key="4">
    <source>
        <dbReference type="Proteomes" id="UP000011715"/>
    </source>
</evidence>
<feature type="compositionally biased region" description="Basic and acidic residues" evidence="1">
    <location>
        <begin position="1"/>
        <end position="10"/>
    </location>
</feature>
<evidence type="ECO:0000313" key="2">
    <source>
        <dbReference type="EMBL" id="KLU93197.1"/>
    </source>
</evidence>
<gene>
    <name evidence="2" type="ORF">MAPG_12134</name>
</gene>
<dbReference type="VEuPathDB" id="FungiDB:MAPG_12134"/>
<feature type="compositionally biased region" description="Low complexity" evidence="1">
    <location>
        <begin position="184"/>
        <end position="198"/>
    </location>
</feature>
<reference evidence="3" key="4">
    <citation type="journal article" date="2015" name="G3 (Bethesda)">
        <title>Genome sequences of three phytopathogenic species of the Magnaporthaceae family of fungi.</title>
        <authorList>
            <person name="Okagaki L.H."/>
            <person name="Nunes C.C."/>
            <person name="Sailsbery J."/>
            <person name="Clay B."/>
            <person name="Brown D."/>
            <person name="John T."/>
            <person name="Oh Y."/>
            <person name="Young N."/>
            <person name="Fitzgerald M."/>
            <person name="Haas B.J."/>
            <person name="Zeng Q."/>
            <person name="Young S."/>
            <person name="Adiconis X."/>
            <person name="Fan L."/>
            <person name="Levin J.Z."/>
            <person name="Mitchell T.K."/>
            <person name="Okubara P.A."/>
            <person name="Farman M.L."/>
            <person name="Kohn L.M."/>
            <person name="Birren B."/>
            <person name="Ma L.-J."/>
            <person name="Dean R.A."/>
        </authorList>
    </citation>
    <scope>NUCLEOTIDE SEQUENCE</scope>
    <source>
        <strain evidence="3">ATCC 64411 / 73-15</strain>
    </source>
</reference>
<reference evidence="4" key="2">
    <citation type="submission" date="2010-05" db="EMBL/GenBank/DDBJ databases">
        <title>The genome sequence of Magnaporthe poae strain ATCC 64411.</title>
        <authorList>
            <person name="Ma L.-J."/>
            <person name="Dead R."/>
            <person name="Young S."/>
            <person name="Zeng Q."/>
            <person name="Koehrsen M."/>
            <person name="Alvarado L."/>
            <person name="Berlin A."/>
            <person name="Chapman S.B."/>
            <person name="Chen Z."/>
            <person name="Freedman E."/>
            <person name="Gellesch M."/>
            <person name="Goldberg J."/>
            <person name="Griggs A."/>
            <person name="Gujja S."/>
            <person name="Heilman E.R."/>
            <person name="Heiman D."/>
            <person name="Hepburn T."/>
            <person name="Howarth C."/>
            <person name="Jen D."/>
            <person name="Larson L."/>
            <person name="Mehta T."/>
            <person name="Neiman D."/>
            <person name="Pearson M."/>
            <person name="Roberts A."/>
            <person name="Saif S."/>
            <person name="Shea T."/>
            <person name="Shenoy N."/>
            <person name="Sisk P."/>
            <person name="Stolte C."/>
            <person name="Sykes S."/>
            <person name="Walk T."/>
            <person name="White J."/>
            <person name="Yandava C."/>
            <person name="Haas B."/>
            <person name="Nusbaum C."/>
            <person name="Birren B."/>
        </authorList>
    </citation>
    <scope>NUCLEOTIDE SEQUENCE [LARGE SCALE GENOMIC DNA]</scope>
    <source>
        <strain evidence="4">ATCC 64411 / 73-15</strain>
    </source>
</reference>